<comment type="cofactor">
    <cofactor evidence="1">
        <name>pantetheine 4'-phosphate</name>
        <dbReference type="ChEBI" id="CHEBI:47942"/>
    </cofactor>
</comment>
<evidence type="ECO:0000259" key="4">
    <source>
        <dbReference type="PROSITE" id="PS50075"/>
    </source>
</evidence>
<proteinExistence type="predicted"/>
<keyword evidence="3" id="KW-0597">Phosphoprotein</keyword>
<feature type="non-terminal residue" evidence="5">
    <location>
        <position position="1"/>
    </location>
</feature>
<dbReference type="CDD" id="cd12117">
    <property type="entry name" value="A_NRPS_Srf_like"/>
    <property type="match status" value="1"/>
</dbReference>
<dbReference type="NCBIfam" id="TIGR01733">
    <property type="entry name" value="AA-adenyl-dom"/>
    <property type="match status" value="1"/>
</dbReference>
<dbReference type="InterPro" id="IPR045851">
    <property type="entry name" value="AMP-bd_C_sf"/>
</dbReference>
<dbReference type="Gene3D" id="3.30.300.30">
    <property type="match status" value="1"/>
</dbReference>
<dbReference type="InterPro" id="IPR009081">
    <property type="entry name" value="PP-bd_ACP"/>
</dbReference>
<dbReference type="Pfam" id="PF13193">
    <property type="entry name" value="AMP-binding_C"/>
    <property type="match status" value="1"/>
</dbReference>
<dbReference type="InterPro" id="IPR000873">
    <property type="entry name" value="AMP-dep_synth/lig_dom"/>
</dbReference>
<dbReference type="PANTHER" id="PTHR45527">
    <property type="entry name" value="NONRIBOSOMAL PEPTIDE SYNTHETASE"/>
    <property type="match status" value="1"/>
</dbReference>
<accession>A0ABX0Y7B4</accession>
<evidence type="ECO:0000313" key="6">
    <source>
        <dbReference type="Proteomes" id="UP000722989"/>
    </source>
</evidence>
<sequence>MPVGTVPGLFAAQVRRTPDAVAVVCGGVELSYAELDARSDRLAHQLLDLGVGVERTVALLMNRSADLAVAELAILKAGGVYVPLDTHAPEPRMRQLLGEIRAQVLLTDRAWEGTARSVHDRDILVVGAGESRVDAVPARPLPVLYPDNLAYAMYTSGSTGVPKGVAVRHGDVAALAFDRRFAGGGHERVLLHSSVAFDASTYELWVPLLNGGRVVVAPPAELDVETLRRLIVEHGVTGLFVTSGLFRAVAQEAPECLAGVREVWTGGEVVPAGAIRRVMAACPDLVAVDVYGPTETTTFATCYPIADATAVPDVVPIGRPLDNMRVYVLDEALRPVPVGAPGELCIAGAGLARGYLNRSGLTAERFVACPFGVPGERMYRTGDVVRWRADGRLEFVGRTDDQVKIRGFRIELGEIEAALRSHPGIAEAIVVACADDAGRKRLVGYVVPAGGEVPETAALRALLGGLLPDYMVPSAFVALEALPLNANGKVDRRALPAPDWGATAGDGYVEPRTEAERVLAGIWADVLGIERVGVEDNFFELGGDSILSIQVVSRARQAGLGLTPRDVFAHQTVAALAASLEQAGPDVLAPAADQGPVVGEVPLTPIQCWFFETQTVRPEHFNQSVLLELTEEPDEPCLRRALGALLAH</sequence>
<dbReference type="Gene3D" id="2.30.38.10">
    <property type="entry name" value="Luciferase, Domain 3"/>
    <property type="match status" value="1"/>
</dbReference>
<dbReference type="SUPFAM" id="SSF56801">
    <property type="entry name" value="Acetyl-CoA synthetase-like"/>
    <property type="match status" value="1"/>
</dbReference>
<dbReference type="InterPro" id="IPR020806">
    <property type="entry name" value="PKS_PP-bd"/>
</dbReference>
<dbReference type="InterPro" id="IPR010071">
    <property type="entry name" value="AA_adenyl_dom"/>
</dbReference>
<dbReference type="RefSeq" id="WP_167929220.1">
    <property type="nucleotide sequence ID" value="NZ_JAATVY010000068.1"/>
</dbReference>
<dbReference type="Proteomes" id="UP000722989">
    <property type="component" value="Unassembled WGS sequence"/>
</dbReference>
<dbReference type="PANTHER" id="PTHR45527:SF1">
    <property type="entry name" value="FATTY ACID SYNTHASE"/>
    <property type="match status" value="1"/>
</dbReference>
<dbReference type="Gene3D" id="3.30.559.10">
    <property type="entry name" value="Chloramphenicol acetyltransferase-like domain"/>
    <property type="match status" value="1"/>
</dbReference>
<dbReference type="SUPFAM" id="SSF52777">
    <property type="entry name" value="CoA-dependent acyltransferases"/>
    <property type="match status" value="1"/>
</dbReference>
<protein>
    <submittedName>
        <fullName evidence="5">Amino acid adenylation domain-containing protein</fullName>
    </submittedName>
</protein>
<keyword evidence="6" id="KW-1185">Reference proteome</keyword>
<dbReference type="Gene3D" id="1.10.1200.10">
    <property type="entry name" value="ACP-like"/>
    <property type="match status" value="1"/>
</dbReference>
<dbReference type="InterPro" id="IPR023213">
    <property type="entry name" value="CAT-like_dom_sf"/>
</dbReference>
<evidence type="ECO:0000313" key="5">
    <source>
        <dbReference type="EMBL" id="NJC74324.1"/>
    </source>
</evidence>
<evidence type="ECO:0000256" key="3">
    <source>
        <dbReference type="ARBA" id="ARBA00022553"/>
    </source>
</evidence>
<evidence type="ECO:0000256" key="1">
    <source>
        <dbReference type="ARBA" id="ARBA00001957"/>
    </source>
</evidence>
<dbReference type="Gene3D" id="3.40.50.980">
    <property type="match status" value="2"/>
</dbReference>
<dbReference type="EMBL" id="JAATVY010000068">
    <property type="protein sequence ID" value="NJC74324.1"/>
    <property type="molecule type" value="Genomic_DNA"/>
</dbReference>
<dbReference type="Pfam" id="PF00550">
    <property type="entry name" value="PP-binding"/>
    <property type="match status" value="1"/>
</dbReference>
<name>A0ABX0Y7B4_9ACTN</name>
<comment type="caution">
    <text evidence="5">The sequence shown here is derived from an EMBL/GenBank/DDBJ whole genome shotgun (WGS) entry which is preliminary data.</text>
</comment>
<feature type="non-terminal residue" evidence="5">
    <location>
        <position position="648"/>
    </location>
</feature>
<keyword evidence="2" id="KW-0596">Phosphopantetheine</keyword>
<evidence type="ECO:0000256" key="2">
    <source>
        <dbReference type="ARBA" id="ARBA00022450"/>
    </source>
</evidence>
<dbReference type="SMART" id="SM00823">
    <property type="entry name" value="PKS_PP"/>
    <property type="match status" value="1"/>
</dbReference>
<dbReference type="SUPFAM" id="SSF47336">
    <property type="entry name" value="ACP-like"/>
    <property type="match status" value="1"/>
</dbReference>
<dbReference type="InterPro" id="IPR025110">
    <property type="entry name" value="AMP-bd_C"/>
</dbReference>
<dbReference type="Pfam" id="PF00501">
    <property type="entry name" value="AMP-binding"/>
    <property type="match status" value="1"/>
</dbReference>
<organism evidence="5 6">
    <name type="scientific">Planosporangium thailandense</name>
    <dbReference type="NCBI Taxonomy" id="765197"/>
    <lineage>
        <taxon>Bacteria</taxon>
        <taxon>Bacillati</taxon>
        <taxon>Actinomycetota</taxon>
        <taxon>Actinomycetes</taxon>
        <taxon>Micromonosporales</taxon>
        <taxon>Micromonosporaceae</taxon>
        <taxon>Planosporangium</taxon>
    </lineage>
</organism>
<dbReference type="PROSITE" id="PS00012">
    <property type="entry name" value="PHOSPHOPANTETHEINE"/>
    <property type="match status" value="1"/>
</dbReference>
<dbReference type="InterPro" id="IPR036736">
    <property type="entry name" value="ACP-like_sf"/>
</dbReference>
<dbReference type="InterPro" id="IPR006162">
    <property type="entry name" value="Ppantetheine_attach_site"/>
</dbReference>
<gene>
    <name evidence="5" type="ORF">HC031_32120</name>
</gene>
<feature type="domain" description="Carrier" evidence="4">
    <location>
        <begin position="510"/>
        <end position="584"/>
    </location>
</feature>
<reference evidence="5 6" key="1">
    <citation type="submission" date="2020-03" db="EMBL/GenBank/DDBJ databases">
        <title>WGS of the type strain of Planosporangium spp.</title>
        <authorList>
            <person name="Thawai C."/>
        </authorList>
    </citation>
    <scope>NUCLEOTIDE SEQUENCE [LARGE SCALE GENOMIC DNA]</scope>
    <source>
        <strain evidence="5 6">TBRC 5610</strain>
    </source>
</reference>
<dbReference type="PROSITE" id="PS50075">
    <property type="entry name" value="CARRIER"/>
    <property type="match status" value="1"/>
</dbReference>